<dbReference type="PATRIC" id="fig|52.7.peg.3696"/>
<dbReference type="InterPro" id="IPR006068">
    <property type="entry name" value="ATPase_P-typ_cation-transptr_C"/>
</dbReference>
<dbReference type="InterPro" id="IPR023299">
    <property type="entry name" value="ATPase_P-typ_cyto_dom_N"/>
</dbReference>
<dbReference type="PROSITE" id="PS00154">
    <property type="entry name" value="ATPASE_E1_E2"/>
    <property type="match status" value="1"/>
</dbReference>
<evidence type="ECO:0000256" key="5">
    <source>
        <dbReference type="ARBA" id="ARBA00022967"/>
    </source>
</evidence>
<feature type="transmembrane region" description="Helical" evidence="9">
    <location>
        <begin position="916"/>
        <end position="937"/>
    </location>
</feature>
<dbReference type="SUPFAM" id="SSF81665">
    <property type="entry name" value="Calcium ATPase, transmembrane domain M"/>
    <property type="match status" value="1"/>
</dbReference>
<dbReference type="OrthoDB" id="5496529at2"/>
<dbReference type="InterPro" id="IPR059000">
    <property type="entry name" value="ATPase_P-type_domA"/>
</dbReference>
<dbReference type="InterPro" id="IPR023298">
    <property type="entry name" value="ATPase_P-typ_TM_dom_sf"/>
</dbReference>
<dbReference type="PRINTS" id="PR00119">
    <property type="entry name" value="CATATPASE"/>
</dbReference>
<dbReference type="Gene3D" id="1.20.1110.10">
    <property type="entry name" value="Calcium-transporting ATPase, transmembrane domain"/>
    <property type="match status" value="1"/>
</dbReference>
<feature type="transmembrane region" description="Helical" evidence="9">
    <location>
        <begin position="293"/>
        <end position="312"/>
    </location>
</feature>
<evidence type="ECO:0000259" key="10">
    <source>
        <dbReference type="SMART" id="SM00831"/>
    </source>
</evidence>
<dbReference type="PANTHER" id="PTHR42861">
    <property type="entry name" value="CALCIUM-TRANSPORTING ATPASE"/>
    <property type="match status" value="1"/>
</dbReference>
<feature type="transmembrane region" description="Helical" evidence="9">
    <location>
        <begin position="740"/>
        <end position="761"/>
    </location>
</feature>
<feature type="region of interest" description="Disordered" evidence="8">
    <location>
        <begin position="1"/>
        <end position="32"/>
    </location>
</feature>
<dbReference type="RefSeq" id="WP_082362543.1">
    <property type="nucleotide sequence ID" value="NZ_CP012159.1"/>
</dbReference>
<dbReference type="Pfam" id="PF00689">
    <property type="entry name" value="Cation_ATPase_C"/>
    <property type="match status" value="1"/>
</dbReference>
<keyword evidence="2 9" id="KW-0812">Transmembrane</keyword>
<name>A0A0K1EED4_CHOCO</name>
<evidence type="ECO:0000256" key="3">
    <source>
        <dbReference type="ARBA" id="ARBA00022741"/>
    </source>
</evidence>
<keyword evidence="5" id="KW-1278">Translocase</keyword>
<feature type="transmembrane region" description="Helical" evidence="9">
    <location>
        <begin position="767"/>
        <end position="789"/>
    </location>
</feature>
<dbReference type="InterPro" id="IPR001757">
    <property type="entry name" value="P_typ_ATPase"/>
</dbReference>
<proteinExistence type="predicted"/>
<evidence type="ECO:0000256" key="1">
    <source>
        <dbReference type="ARBA" id="ARBA00004141"/>
    </source>
</evidence>
<dbReference type="InterPro" id="IPR044492">
    <property type="entry name" value="P_typ_ATPase_HD_dom"/>
</dbReference>
<evidence type="ECO:0000313" key="12">
    <source>
        <dbReference type="Proteomes" id="UP000067626"/>
    </source>
</evidence>
<feature type="transmembrane region" description="Helical" evidence="9">
    <location>
        <begin position="324"/>
        <end position="346"/>
    </location>
</feature>
<evidence type="ECO:0000256" key="7">
    <source>
        <dbReference type="ARBA" id="ARBA00023136"/>
    </source>
</evidence>
<reference evidence="11 12" key="1">
    <citation type="submission" date="2015-07" db="EMBL/GenBank/DDBJ databases">
        <title>Genome analysis of myxobacterium Chondromyces crocatus Cm c5 reveals a high potential for natural compound synthesis and the genetic basis for the loss of fruiting body formation.</title>
        <authorList>
            <person name="Zaburannyi N."/>
            <person name="Bunk B."/>
            <person name="Maier J."/>
            <person name="Overmann J."/>
            <person name="Mueller R."/>
        </authorList>
    </citation>
    <scope>NUCLEOTIDE SEQUENCE [LARGE SCALE GENOMIC DNA]</scope>
    <source>
        <strain evidence="11 12">Cm c5</strain>
    </source>
</reference>
<dbReference type="SUPFAM" id="SSF81653">
    <property type="entry name" value="Calcium ATPase, transduction domain A"/>
    <property type="match status" value="1"/>
</dbReference>
<dbReference type="SMART" id="SM00831">
    <property type="entry name" value="Cation_ATPase_N"/>
    <property type="match status" value="1"/>
</dbReference>
<dbReference type="Gene3D" id="2.70.150.10">
    <property type="entry name" value="Calcium-transporting ATPase, cytoplasmic transduction domain A"/>
    <property type="match status" value="1"/>
</dbReference>
<dbReference type="Pfam" id="PF00690">
    <property type="entry name" value="Cation_ATPase_N"/>
    <property type="match status" value="1"/>
</dbReference>
<dbReference type="SUPFAM" id="SSF56784">
    <property type="entry name" value="HAD-like"/>
    <property type="match status" value="1"/>
</dbReference>
<dbReference type="InterPro" id="IPR004014">
    <property type="entry name" value="ATPase_P-typ_cation-transptr_N"/>
</dbReference>
<dbReference type="GO" id="GO:0016020">
    <property type="term" value="C:membrane"/>
    <property type="evidence" value="ECO:0007669"/>
    <property type="project" value="UniProtKB-SubCell"/>
</dbReference>
<dbReference type="InterPro" id="IPR036412">
    <property type="entry name" value="HAD-like_sf"/>
</dbReference>
<feature type="transmembrane region" description="Helical" evidence="9">
    <location>
        <begin position="876"/>
        <end position="896"/>
    </location>
</feature>
<dbReference type="SFLD" id="SFLDG00002">
    <property type="entry name" value="C1.7:_P-type_atpase_like"/>
    <property type="match status" value="1"/>
</dbReference>
<feature type="domain" description="Cation-transporting P-type ATPase N-terminal" evidence="10">
    <location>
        <begin position="40"/>
        <end position="114"/>
    </location>
</feature>
<keyword evidence="12" id="KW-1185">Reference proteome</keyword>
<keyword evidence="4" id="KW-0067">ATP-binding</keyword>
<gene>
    <name evidence="11" type="ORF">CMC5_033580</name>
</gene>
<dbReference type="KEGG" id="ccro:CMC5_033580"/>
<dbReference type="SUPFAM" id="SSF81660">
    <property type="entry name" value="Metal cation-transporting ATPase, ATP-binding domain N"/>
    <property type="match status" value="1"/>
</dbReference>
<sequence length="965" mass="103017">MSENESLGARKVGTARDVATDPSVNTTGSARGALTSGALPVHAEDVGVFLERLAVSSTDGMSEEEARRRLAEHGPNRLPDPPKKSALLKLIQQFANPLVLTLLAAAVIAVVVGITAGHEESFLSRFGDAIAILLIVILNAFLGYYQEQRAEAALEALQKLSAPNARVRREGRSVIIAAETVVPGDILELEAGDAVAADARLVQTIDLATEEAALTGESAAAGKDALAVVTADAPLGDRLTMVFTGTSVVRGKARAVVTSTGPKTELGKIGEMIRSVEEQKTPLEERLDKFGSIILKVCLALSVVLLGWGLLRGGRPLHELLLEAVSLAVAAIPEGLPAITTITLALGMQRMARRGAIVRKLPAVETLGAATIIASDKTGTLTQNEMTVRKVFAGGRRYIVTGEGYDPSGEIQDDQGKDVADTLPAPLSYLMATVALCNNAHLEQSEEKRWVVVGDPTEGALLTLSAKGHLPRESVAPSHSFVHELPFDSDRKRMTVITRDDRGREIAHVKGSIDTLLPRCVKYSTDTGVRALEEADRVAITEEANALSAKALRVLAVCRRVQVSKDEADVERELTFLGLVAMMDPPRAGVTEAVATCKKAGVRAVMITGDHRLTATAIAQEIGLWEEGDETISGAELAAMDDAELAKRIMSLRVFARTTAEQKLRIVRAFKARGHVVAMTGDGVNDAPALREAHIGVAMGRGGTDVARQAADLVLADDNFATIVDAVREGRTIYRNIQKFIFFLLSSNMGLLVAVFFVSFFGKWPPLTPLMILWINLVTNGLPALALGIDPPDPHLMREGPRSPDEGLLQARDYLGIAYVGGVMGLCAILLYGMSPQDEQSLLGARALAFSLLALSPLFHAWSCRSPRLSLFSSRPLISLPLLLSVLASAAIHLVALLVPALRPVFRTYELSPDEWMILLGLAVLIIPAVEIAKFVYRRLYPAAPTELSGPPSLPAGSAAKAPRA</sequence>
<dbReference type="GO" id="GO:0005524">
    <property type="term" value="F:ATP binding"/>
    <property type="evidence" value="ECO:0007669"/>
    <property type="project" value="UniProtKB-KW"/>
</dbReference>
<organism evidence="11 12">
    <name type="scientific">Chondromyces crocatus</name>
    <dbReference type="NCBI Taxonomy" id="52"/>
    <lineage>
        <taxon>Bacteria</taxon>
        <taxon>Pseudomonadati</taxon>
        <taxon>Myxococcota</taxon>
        <taxon>Polyangia</taxon>
        <taxon>Polyangiales</taxon>
        <taxon>Polyangiaceae</taxon>
        <taxon>Chondromyces</taxon>
    </lineage>
</organism>
<evidence type="ECO:0000256" key="6">
    <source>
        <dbReference type="ARBA" id="ARBA00022989"/>
    </source>
</evidence>
<dbReference type="SFLD" id="SFLDF00027">
    <property type="entry name" value="p-type_atpase"/>
    <property type="match status" value="1"/>
</dbReference>
<evidence type="ECO:0000256" key="4">
    <source>
        <dbReference type="ARBA" id="ARBA00022840"/>
    </source>
</evidence>
<dbReference type="Pfam" id="PF00122">
    <property type="entry name" value="E1-E2_ATPase"/>
    <property type="match status" value="1"/>
</dbReference>
<dbReference type="Gene3D" id="3.40.50.1000">
    <property type="entry name" value="HAD superfamily/HAD-like"/>
    <property type="match status" value="1"/>
</dbReference>
<dbReference type="Gene3D" id="3.40.1110.10">
    <property type="entry name" value="Calcium-transporting ATPase, cytoplasmic domain N"/>
    <property type="match status" value="1"/>
</dbReference>
<evidence type="ECO:0000313" key="11">
    <source>
        <dbReference type="EMBL" id="AKT39209.1"/>
    </source>
</evidence>
<keyword evidence="3" id="KW-0547">Nucleotide-binding</keyword>
<dbReference type="PRINTS" id="PR00120">
    <property type="entry name" value="HATPASE"/>
</dbReference>
<feature type="transmembrane region" description="Helical" evidence="9">
    <location>
        <begin position="94"/>
        <end position="116"/>
    </location>
</feature>
<dbReference type="SFLD" id="SFLDS00003">
    <property type="entry name" value="Haloacid_Dehalogenase"/>
    <property type="match status" value="1"/>
</dbReference>
<evidence type="ECO:0000256" key="2">
    <source>
        <dbReference type="ARBA" id="ARBA00022692"/>
    </source>
</evidence>
<keyword evidence="6 9" id="KW-1133">Transmembrane helix</keyword>
<evidence type="ECO:0000256" key="9">
    <source>
        <dbReference type="SAM" id="Phobius"/>
    </source>
</evidence>
<accession>A0A0K1EED4</accession>
<dbReference type="Pfam" id="PF13246">
    <property type="entry name" value="Cation_ATPase"/>
    <property type="match status" value="1"/>
</dbReference>
<protein>
    <submittedName>
        <fullName evidence="11">ATPase</fullName>
    </submittedName>
</protein>
<dbReference type="InterPro" id="IPR023214">
    <property type="entry name" value="HAD_sf"/>
</dbReference>
<dbReference type="EMBL" id="CP012159">
    <property type="protein sequence ID" value="AKT39209.1"/>
    <property type="molecule type" value="Genomic_DNA"/>
</dbReference>
<dbReference type="InterPro" id="IPR018303">
    <property type="entry name" value="ATPase_P-typ_P_site"/>
</dbReference>
<dbReference type="GO" id="GO:0016887">
    <property type="term" value="F:ATP hydrolysis activity"/>
    <property type="evidence" value="ECO:0007669"/>
    <property type="project" value="InterPro"/>
</dbReference>
<dbReference type="InterPro" id="IPR008250">
    <property type="entry name" value="ATPase_P-typ_transduc_dom_A_sf"/>
</dbReference>
<feature type="transmembrane region" description="Helical" evidence="9">
    <location>
        <begin position="814"/>
        <end position="835"/>
    </location>
</feature>
<evidence type="ECO:0000256" key="8">
    <source>
        <dbReference type="SAM" id="MobiDB-lite"/>
    </source>
</evidence>
<feature type="transmembrane region" description="Helical" evidence="9">
    <location>
        <begin position="122"/>
        <end position="145"/>
    </location>
</feature>
<dbReference type="Proteomes" id="UP000067626">
    <property type="component" value="Chromosome"/>
</dbReference>
<keyword evidence="7 9" id="KW-0472">Membrane</keyword>
<feature type="transmembrane region" description="Helical" evidence="9">
    <location>
        <begin position="847"/>
        <end position="864"/>
    </location>
</feature>
<dbReference type="NCBIfam" id="TIGR01494">
    <property type="entry name" value="ATPase_P-type"/>
    <property type="match status" value="2"/>
</dbReference>
<comment type="subcellular location">
    <subcellularLocation>
        <location evidence="1">Membrane</location>
        <topology evidence="1">Multi-pass membrane protein</topology>
    </subcellularLocation>
</comment>
<dbReference type="STRING" id="52.CMC5_033580"/>
<dbReference type="AlphaFoldDB" id="A0A0K1EED4"/>